<name>A0ABR1PSQ4_9PEZI</name>
<evidence type="ECO:0000313" key="3">
    <source>
        <dbReference type="Proteomes" id="UP001391051"/>
    </source>
</evidence>
<proteinExistence type="predicted"/>
<evidence type="ECO:0000256" key="1">
    <source>
        <dbReference type="SAM" id="MobiDB-lite"/>
    </source>
</evidence>
<dbReference type="EMBL" id="JAQQWE010000010">
    <property type="protein sequence ID" value="KAK7937476.1"/>
    <property type="molecule type" value="Genomic_DNA"/>
</dbReference>
<organism evidence="2 3">
    <name type="scientific">Apiospora aurea</name>
    <dbReference type="NCBI Taxonomy" id="335848"/>
    <lineage>
        <taxon>Eukaryota</taxon>
        <taxon>Fungi</taxon>
        <taxon>Dikarya</taxon>
        <taxon>Ascomycota</taxon>
        <taxon>Pezizomycotina</taxon>
        <taxon>Sordariomycetes</taxon>
        <taxon>Xylariomycetidae</taxon>
        <taxon>Amphisphaeriales</taxon>
        <taxon>Apiosporaceae</taxon>
        <taxon>Apiospora</taxon>
    </lineage>
</organism>
<keyword evidence="3" id="KW-1185">Reference proteome</keyword>
<protein>
    <recommendedName>
        <fullName evidence="4">Clr5 domain-containing protein</fullName>
    </recommendedName>
</protein>
<evidence type="ECO:0008006" key="4">
    <source>
        <dbReference type="Google" id="ProtNLM"/>
    </source>
</evidence>
<comment type="caution">
    <text evidence="2">The sequence shown here is derived from an EMBL/GenBank/DDBJ whole genome shotgun (WGS) entry which is preliminary data.</text>
</comment>
<sequence>MFPTDSQSIYRQDDDWLSSQLPDSQMQDYFDSQSPAPDSLSVIQTQTSDRSSQSATPSQQESLTFAPANGNGDTSNRRSRSNHIRYDVEWKITLNRRSKAEGTEQDVRLAPREFWESSLRRKLEKVAEKKFPANRSFQVEDTKMIVSVTGKRKLKKRYDGLNIDWAVLAKQLRSWSHLLARRKQLCINIVFNYVETTPAPRLSQRQTRRSTTPRTGSATDLMLQELDGHVDSSGEPLPWRHVRSLMMPGASLPLGSHARFSSKGSGPTLGMGSANPLISTILYFTAAHFNIHLEKLTHPSPEASTVLANLVTAQYDDPFQGDRWFMSAQLHQTLMDLLPLQEPALLLLFGPHYSHIRIQLEAYQFSIDGINLLLQSLHLSLVVRIAK</sequence>
<dbReference type="GeneID" id="92083628"/>
<feature type="compositionally biased region" description="Polar residues" evidence="1">
    <location>
        <begin position="17"/>
        <end position="63"/>
    </location>
</feature>
<dbReference type="RefSeq" id="XP_066692804.1">
    <property type="nucleotide sequence ID" value="XM_066850566.1"/>
</dbReference>
<evidence type="ECO:0000313" key="2">
    <source>
        <dbReference type="EMBL" id="KAK7937476.1"/>
    </source>
</evidence>
<feature type="region of interest" description="Disordered" evidence="1">
    <location>
        <begin position="1"/>
        <end position="80"/>
    </location>
</feature>
<feature type="compositionally biased region" description="Polar residues" evidence="1">
    <location>
        <begin position="1"/>
        <end position="10"/>
    </location>
</feature>
<gene>
    <name evidence="2" type="ORF">PG986_014344</name>
</gene>
<reference evidence="2 3" key="1">
    <citation type="submission" date="2023-01" db="EMBL/GenBank/DDBJ databases">
        <title>Analysis of 21 Apiospora genomes using comparative genomics revels a genus with tremendous synthesis potential of carbohydrate active enzymes and secondary metabolites.</title>
        <authorList>
            <person name="Sorensen T."/>
        </authorList>
    </citation>
    <scope>NUCLEOTIDE SEQUENCE [LARGE SCALE GENOMIC DNA]</scope>
    <source>
        <strain evidence="2 3">CBS 24483</strain>
    </source>
</reference>
<dbReference type="Proteomes" id="UP001391051">
    <property type="component" value="Unassembled WGS sequence"/>
</dbReference>
<accession>A0ABR1PSQ4</accession>